<dbReference type="OrthoDB" id="679547at2"/>
<reference evidence="1 2" key="1">
    <citation type="submission" date="2019-08" db="EMBL/GenBank/DDBJ databases">
        <title>Genomes of Subsaximicrobium wynnwilliamsii strains.</title>
        <authorList>
            <person name="Bowman J.P."/>
        </authorList>
    </citation>
    <scope>NUCLEOTIDE SEQUENCE [LARGE SCALE GENOMIC DNA]</scope>
    <source>
        <strain evidence="1 2">2-80-2</strain>
    </source>
</reference>
<dbReference type="EMBL" id="VORO01000002">
    <property type="protein sequence ID" value="TXD90935.1"/>
    <property type="molecule type" value="Genomic_DNA"/>
</dbReference>
<name>A0A5C6ZM11_9FLAO</name>
<evidence type="ECO:0008006" key="3">
    <source>
        <dbReference type="Google" id="ProtNLM"/>
    </source>
</evidence>
<dbReference type="RefSeq" id="WP_147085037.1">
    <property type="nucleotide sequence ID" value="NZ_VORM01000001.1"/>
</dbReference>
<protein>
    <recommendedName>
        <fullName evidence="3">TonB-dependent receptor plug domain-containing protein</fullName>
    </recommendedName>
</protein>
<dbReference type="AlphaFoldDB" id="A0A5C6ZM11"/>
<accession>A0A5C6ZM11</accession>
<keyword evidence="2" id="KW-1185">Reference proteome</keyword>
<comment type="caution">
    <text evidence="1">The sequence shown here is derived from an EMBL/GenBank/DDBJ whole genome shotgun (WGS) entry which is preliminary data.</text>
</comment>
<sequence length="801" mass="91397">MQSVYKRYLESFKQISFFIFLSSTPFLAVSQEQADAYLFNSFKNYTKLPREVAFSHLNKSTLITGETLGFTVYIFDKYFKKPSAVTTNLYCSIENQSGDIIKKSLLLVKNGVAHGSFEIDSLFKSGNFVFKSYTNWMKNFEEQNFYVQNIKVINPEDHDPKSDLKLRDKIDAQFLPEGGHFIANIENSMGVVVKNNLGYGIPNLAGMIYDNNGTEITNFKTNAFGLAKFNITPTDQTRYTVRFENSANEEVMLNPAEAKGLSLKLTDLNDRIAVSLKTNTSTLAEIKQKLFKLSIHNGNQLKVIDVKFEDRLEVLKLIRYEDLYKGINILTVFNEKNQPLLERLFFKYNGIDLIRPSAVKLKKERDSVSITIPFETAIDTSKFNNLSVSVLPAKTKSYNVHQNIISKTYLQPYVQGFVENAMYYFTKIDLQKKSELDLLLVTQGWSSYDWTTVFNKAPENRFAFESGIEFIANIQNSKAVKIVVHPMINSSTIMLDIEPDQENFEVKGLYPEDAEPIRIGAFNKRNKTISSNLYLQFSPSKIPTLDKDIKSFPTTNIVPFDNTRSEINLMASAQNPEILDEVLITAKVEEERLEKISRRHKGRADIFDDIQRYAYPDFASYINSKGFVVNQDANNFYITVPRAITLQDEIEPRTPLVYLDNLLLYDFDILLNFDMTAVDYIIIDKSGLGEGMRGAAGVIKIFTDPLLRIINTDADNVSQLIDIPLTFTSPKTFYSPKYTNYKSDFYQSYGVIDWKPNLKVDHNGNASFKIFDTGNENLKLFIEGTANDGSFISEELTIDMN</sequence>
<evidence type="ECO:0000313" key="1">
    <source>
        <dbReference type="EMBL" id="TXD90935.1"/>
    </source>
</evidence>
<dbReference type="Proteomes" id="UP000321578">
    <property type="component" value="Unassembled WGS sequence"/>
</dbReference>
<gene>
    <name evidence="1" type="ORF">ESY86_02990</name>
</gene>
<organism evidence="1 2">
    <name type="scientific">Subsaximicrobium wynnwilliamsii</name>
    <dbReference type="NCBI Taxonomy" id="291179"/>
    <lineage>
        <taxon>Bacteria</taxon>
        <taxon>Pseudomonadati</taxon>
        <taxon>Bacteroidota</taxon>
        <taxon>Flavobacteriia</taxon>
        <taxon>Flavobacteriales</taxon>
        <taxon>Flavobacteriaceae</taxon>
        <taxon>Subsaximicrobium</taxon>
    </lineage>
</organism>
<proteinExistence type="predicted"/>
<evidence type="ECO:0000313" key="2">
    <source>
        <dbReference type="Proteomes" id="UP000321578"/>
    </source>
</evidence>